<dbReference type="RefSeq" id="WP_415866407.1">
    <property type="nucleotide sequence ID" value="NZ_CP134537.1"/>
</dbReference>
<organism evidence="1 2">
    <name type="scientific">Thalassobellus suaedae</name>
    <dbReference type="NCBI Taxonomy" id="3074124"/>
    <lineage>
        <taxon>Bacteria</taxon>
        <taxon>Pseudomonadati</taxon>
        <taxon>Bacteroidota</taxon>
        <taxon>Flavobacteriia</taxon>
        <taxon>Flavobacteriales</taxon>
        <taxon>Flavobacteriaceae</taxon>
        <taxon>Thalassobellus</taxon>
    </lineage>
</organism>
<evidence type="ECO:0000313" key="2">
    <source>
        <dbReference type="Proteomes" id="UP001302806"/>
    </source>
</evidence>
<dbReference type="Proteomes" id="UP001302806">
    <property type="component" value="Chromosome"/>
</dbReference>
<sequence>MPQISKKTIYTEDSTISDGDSWVGTDANDNNKTKTYTVGAIKEFLIANIGGGGIEILLDGFKVLSAGKTDLTIWEDEDKFSGWVGDVYYVGKIKDASALTMPDDILDTTKVSLVTQSPAL</sequence>
<protein>
    <submittedName>
        <fullName evidence="1">Uncharacterized protein</fullName>
    </submittedName>
</protein>
<proteinExistence type="predicted"/>
<reference evidence="1 2" key="1">
    <citation type="submission" date="2023-09" db="EMBL/GenBank/DDBJ databases">
        <title>Thalassobella suaedae gen. nov., sp. nov., a marine bacterium of the family Flavobacteriaceae isolated from a halophyte Suaeda japonica.</title>
        <authorList>
            <person name="Lee S.Y."/>
            <person name="Hwang C.Y."/>
        </authorList>
    </citation>
    <scope>NUCLEOTIDE SEQUENCE [LARGE SCALE GENOMIC DNA]</scope>
    <source>
        <strain evidence="1 2">HL-DH14</strain>
    </source>
</reference>
<dbReference type="EMBL" id="CP134537">
    <property type="protein sequence ID" value="WNH10058.1"/>
    <property type="molecule type" value="Genomic_DNA"/>
</dbReference>
<accession>A0ABY9XWD8</accession>
<gene>
    <name evidence="1" type="ORF">RHP51_04995</name>
</gene>
<evidence type="ECO:0000313" key="1">
    <source>
        <dbReference type="EMBL" id="WNH10058.1"/>
    </source>
</evidence>
<name>A0ABY9XWD8_9FLAO</name>